<evidence type="ECO:0000256" key="1">
    <source>
        <dbReference type="ARBA" id="ARBA00022737"/>
    </source>
</evidence>
<keyword evidence="2" id="KW-0812">Transmembrane</keyword>
<dbReference type="Pfam" id="PF01484">
    <property type="entry name" value="Col_cuticle_N"/>
    <property type="match status" value="1"/>
</dbReference>
<keyword evidence="1" id="KW-0677">Repeat</keyword>
<evidence type="ECO:0000313" key="6">
    <source>
        <dbReference type="WBParaSite" id="TCNE_0000650901-mRNA-1"/>
    </source>
</evidence>
<proteinExistence type="predicted"/>
<keyword evidence="2" id="KW-1133">Transmembrane helix</keyword>
<reference evidence="4 5" key="2">
    <citation type="submission" date="2018-11" db="EMBL/GenBank/DDBJ databases">
        <authorList>
            <consortium name="Pathogen Informatics"/>
        </authorList>
    </citation>
    <scope>NUCLEOTIDE SEQUENCE [LARGE SCALE GENOMIC DNA]</scope>
</reference>
<dbReference type="WBParaSite" id="TCNE_0000650901-mRNA-1">
    <property type="protein sequence ID" value="TCNE_0000650901-mRNA-1"/>
    <property type="gene ID" value="TCNE_0000650901"/>
</dbReference>
<organism evidence="5 6">
    <name type="scientific">Toxocara canis</name>
    <name type="common">Canine roundworm</name>
    <dbReference type="NCBI Taxonomy" id="6265"/>
    <lineage>
        <taxon>Eukaryota</taxon>
        <taxon>Metazoa</taxon>
        <taxon>Ecdysozoa</taxon>
        <taxon>Nematoda</taxon>
        <taxon>Chromadorea</taxon>
        <taxon>Rhabditida</taxon>
        <taxon>Spirurina</taxon>
        <taxon>Ascaridomorpha</taxon>
        <taxon>Ascaridoidea</taxon>
        <taxon>Toxocaridae</taxon>
        <taxon>Toxocara</taxon>
    </lineage>
</organism>
<feature type="domain" description="Nematode cuticle collagen N-terminal" evidence="3">
    <location>
        <begin position="6"/>
        <end position="58"/>
    </location>
</feature>
<evidence type="ECO:0000313" key="4">
    <source>
        <dbReference type="EMBL" id="VDM37830.1"/>
    </source>
</evidence>
<evidence type="ECO:0000259" key="3">
    <source>
        <dbReference type="SMART" id="SM01088"/>
    </source>
</evidence>
<dbReference type="InterPro" id="IPR002486">
    <property type="entry name" value="Col_cuticle_N"/>
</dbReference>
<evidence type="ECO:0000313" key="5">
    <source>
        <dbReference type="Proteomes" id="UP000050794"/>
    </source>
</evidence>
<reference evidence="6" key="1">
    <citation type="submission" date="2016-06" db="UniProtKB">
        <authorList>
            <consortium name="WormBaseParasite"/>
        </authorList>
    </citation>
    <scope>IDENTIFICATION</scope>
</reference>
<sequence>MNDVKVLVYSATFCSCIATLACVLMVPSLYSTISDVHDEVIQQVGAFRVDTDTAWSHMMDIQVVLTEPSKPRENPFSSVFRKKRHEFAGLPAFCQCEPIKPQCPLGPAGERGEPGPDGRK</sequence>
<keyword evidence="2" id="KW-0472">Membrane</keyword>
<gene>
    <name evidence="4" type="ORF">TCNE_LOCUS6509</name>
</gene>
<dbReference type="AlphaFoldDB" id="A0A183UDD9"/>
<name>A0A183UDD9_TOXCA</name>
<evidence type="ECO:0000256" key="2">
    <source>
        <dbReference type="SAM" id="Phobius"/>
    </source>
</evidence>
<accession>A0A183UDD9</accession>
<protein>
    <submittedName>
        <fullName evidence="6">Col_cuticle_N domain-containing protein</fullName>
    </submittedName>
</protein>
<feature type="transmembrane region" description="Helical" evidence="2">
    <location>
        <begin position="6"/>
        <end position="26"/>
    </location>
</feature>
<dbReference type="GO" id="GO:0042302">
    <property type="term" value="F:structural constituent of cuticle"/>
    <property type="evidence" value="ECO:0007669"/>
    <property type="project" value="InterPro"/>
</dbReference>
<dbReference type="PROSITE" id="PS51257">
    <property type="entry name" value="PROKAR_LIPOPROTEIN"/>
    <property type="match status" value="1"/>
</dbReference>
<keyword evidence="5" id="KW-1185">Reference proteome</keyword>
<dbReference type="Proteomes" id="UP000050794">
    <property type="component" value="Unassembled WGS sequence"/>
</dbReference>
<dbReference type="SMART" id="SM01088">
    <property type="entry name" value="Col_cuticle_N"/>
    <property type="match status" value="1"/>
</dbReference>
<dbReference type="EMBL" id="UYWY01019505">
    <property type="protein sequence ID" value="VDM37830.1"/>
    <property type="molecule type" value="Genomic_DNA"/>
</dbReference>